<keyword evidence="3" id="KW-0547">Nucleotide-binding</keyword>
<evidence type="ECO:0000256" key="4">
    <source>
        <dbReference type="ARBA" id="ARBA00022777"/>
    </source>
</evidence>
<dbReference type="Pfam" id="PF17042">
    <property type="entry name" value="NBD_C"/>
    <property type="match status" value="1"/>
</dbReference>
<evidence type="ECO:0000259" key="8">
    <source>
        <dbReference type="Pfam" id="PF17042"/>
    </source>
</evidence>
<feature type="domain" description="Four-carbon acid sugar kinase N-terminal" evidence="7">
    <location>
        <begin position="4"/>
        <end position="223"/>
    </location>
</feature>
<name>A0A0C2I7P1_9PSED</name>
<dbReference type="InterPro" id="IPR037051">
    <property type="entry name" value="4-carb_acid_sugar_kinase_N_sf"/>
</dbReference>
<feature type="domain" description="Four-carbon acid sugar kinase nucleotide binding" evidence="8">
    <location>
        <begin position="245"/>
        <end position="395"/>
    </location>
</feature>
<evidence type="ECO:0000313" key="9">
    <source>
        <dbReference type="EMBL" id="KIH82940.1"/>
    </source>
</evidence>
<dbReference type="AlphaFoldDB" id="A0A0C2I7P1"/>
<dbReference type="GO" id="GO:0005524">
    <property type="term" value="F:ATP binding"/>
    <property type="evidence" value="ECO:0007669"/>
    <property type="project" value="UniProtKB-KW"/>
</dbReference>
<reference evidence="9 10" key="1">
    <citation type="submission" date="2015-01" db="EMBL/GenBank/DDBJ databases">
        <title>Complete genome of Pseudomonas batumici UCM B-321 producer of the batumin antibiotic with strong antistaphilococcal and potential anticancer activity.</title>
        <authorList>
            <person name="Klochko V.V."/>
            <person name="Zelena L.B."/>
            <person name="Elena K.A."/>
            <person name="Reva O.N."/>
        </authorList>
    </citation>
    <scope>NUCLEOTIDE SEQUENCE [LARGE SCALE GENOMIC DNA]</scope>
    <source>
        <strain evidence="9 10">UCM B-321</strain>
    </source>
</reference>
<dbReference type="EMBL" id="JXDG01000042">
    <property type="protein sequence ID" value="KIH82940.1"/>
    <property type="molecule type" value="Genomic_DNA"/>
</dbReference>
<evidence type="ECO:0000259" key="7">
    <source>
        <dbReference type="Pfam" id="PF07005"/>
    </source>
</evidence>
<evidence type="ECO:0000256" key="1">
    <source>
        <dbReference type="ARBA" id="ARBA00005715"/>
    </source>
</evidence>
<dbReference type="Gene3D" id="3.40.980.20">
    <property type="entry name" value="Four-carbon acid sugar kinase, nucleotide binding domain"/>
    <property type="match status" value="1"/>
</dbReference>
<gene>
    <name evidence="9" type="ORF">UCMB321_3395</name>
</gene>
<dbReference type="Pfam" id="PF07005">
    <property type="entry name" value="SBD_N"/>
    <property type="match status" value="1"/>
</dbReference>
<proteinExistence type="inferred from homology"/>
<dbReference type="RefSeq" id="WP_245220819.1">
    <property type="nucleotide sequence ID" value="NZ_JXDG01000042.1"/>
</dbReference>
<dbReference type="STRING" id="226910.UCMB321_3395"/>
<dbReference type="PATRIC" id="fig|226910.6.peg.3385"/>
<keyword evidence="10" id="KW-1185">Reference proteome</keyword>
<dbReference type="InterPro" id="IPR031475">
    <property type="entry name" value="NBD_C"/>
</dbReference>
<evidence type="ECO:0000256" key="6">
    <source>
        <dbReference type="ARBA" id="ARBA00023277"/>
    </source>
</evidence>
<comment type="similarity">
    <text evidence="1">Belongs to the four-carbon acid sugar kinase family.</text>
</comment>
<dbReference type="SUPFAM" id="SSF142764">
    <property type="entry name" value="YgbK-like"/>
    <property type="match status" value="1"/>
</dbReference>
<evidence type="ECO:0000256" key="5">
    <source>
        <dbReference type="ARBA" id="ARBA00022840"/>
    </source>
</evidence>
<keyword evidence="5" id="KW-0067">ATP-binding</keyword>
<organism evidence="9 10">
    <name type="scientific">Pseudomonas batumici</name>
    <dbReference type="NCBI Taxonomy" id="226910"/>
    <lineage>
        <taxon>Bacteria</taxon>
        <taxon>Pseudomonadati</taxon>
        <taxon>Pseudomonadota</taxon>
        <taxon>Gammaproteobacteria</taxon>
        <taxon>Pseudomonadales</taxon>
        <taxon>Pseudomonadaceae</taxon>
        <taxon>Pseudomonas</taxon>
    </lineage>
</organism>
<dbReference type="Gene3D" id="3.40.50.10840">
    <property type="entry name" value="Putative sugar-binding, N-terminal domain"/>
    <property type="match status" value="1"/>
</dbReference>
<keyword evidence="4" id="KW-0418">Kinase</keyword>
<keyword evidence="6" id="KW-0119">Carbohydrate metabolism</keyword>
<dbReference type="InterPro" id="IPR010737">
    <property type="entry name" value="4-carb_acid_sugar_kinase_N"/>
</dbReference>
<dbReference type="GO" id="GO:0016301">
    <property type="term" value="F:kinase activity"/>
    <property type="evidence" value="ECO:0007669"/>
    <property type="project" value="UniProtKB-KW"/>
</dbReference>
<evidence type="ECO:0000256" key="2">
    <source>
        <dbReference type="ARBA" id="ARBA00022679"/>
    </source>
</evidence>
<protein>
    <submittedName>
        <fullName evidence="9">Inner membrane protein</fullName>
    </submittedName>
</protein>
<evidence type="ECO:0000313" key="10">
    <source>
        <dbReference type="Proteomes" id="UP000031535"/>
    </source>
</evidence>
<dbReference type="Proteomes" id="UP000031535">
    <property type="component" value="Unassembled WGS sequence"/>
</dbReference>
<evidence type="ECO:0000256" key="3">
    <source>
        <dbReference type="ARBA" id="ARBA00022741"/>
    </source>
</evidence>
<dbReference type="InterPro" id="IPR042213">
    <property type="entry name" value="NBD_C_sf"/>
</dbReference>
<comment type="caution">
    <text evidence="9">The sequence shown here is derived from an EMBL/GenBank/DDBJ whole genome shotgun (WGS) entry which is preliminary data.</text>
</comment>
<keyword evidence="2" id="KW-0808">Transferase</keyword>
<accession>A0A0C2I7P1</accession>
<sequence length="409" mass="42714">MPRLLIIADDLSGAADCAADFAGRMVTQVVLSQVGLDVGASLGAEVIALDLDSRRLDAQAAAAAHREVLGIEPAGELPLYKKIDSTLRGNIASEVAALQALRGMALVAPAFPLMGRTTVGGVQQLDDVPVDQTDVWRNEHLAGTANLVELLRAQGLRCASLSLDAVRDMQRLQADLLMHLADGVQALVCDAQTDTDLANIAQASAALHERLFWVGSAGLARQLPQALGFPAVSTQPNTSSNGPVLSVVGSMSRHAQGQANYLAEHSNQLRVRLAPATLCAGPTAAEWQAIAASIETALQQGRHVLVSLQQEHRDPGQAAQLSAALAQLLQPALPHAGALIATGGETARAILGAAGIPRLDLQGDLAPGVVFSRARWHGRDLPIVTKAGGFGQPSSLFDAWRQLTATSQP</sequence>